<evidence type="ECO:0000256" key="1">
    <source>
        <dbReference type="SAM" id="SignalP"/>
    </source>
</evidence>
<evidence type="ECO:0000313" key="2">
    <source>
        <dbReference type="EMBL" id="MFD4215335.1"/>
    </source>
</evidence>
<evidence type="ECO:0000313" key="3">
    <source>
        <dbReference type="Proteomes" id="UP001598251"/>
    </source>
</evidence>
<gene>
    <name evidence="2" type="ORF">ACFWSS_20890</name>
</gene>
<dbReference type="RefSeq" id="WP_382826254.1">
    <property type="nucleotide sequence ID" value="NZ_JBHXLY010000011.1"/>
</dbReference>
<sequence length="362" mass="38636">MKIRIRHKKTTLFTSIALLLVASLTSLHCWWNTNAWGDDAVCEGILSSSDVQAALDVPGRVSQTSSQTATGRSEFNCVVERSSRFIGQGNLRMTMKTGTAEGAFPFTTAVWKDPAARSYFAQGAVSDTDGYVILPKSCWDKVGNIQGSRTIAPGPDTVAIVEASVEGGSAHRRSLARLLTHTAQKVAKAAGCSDGEFGDPATLFAPDVPRTAAPHSLCGLKGFSLPKAALAEGVAEPGQEQLNETPHTWACDVDLDGTDDAQVSFSATTDNTILDAALRKGKTFKKLPEASGTAVGANEAVLQCAEGKVYFAANWSSEYEGVLLGQTRHRQPSYSEVRRATFQNFLDAAAASRNCPQFTMPR</sequence>
<keyword evidence="1" id="KW-0732">Signal</keyword>
<evidence type="ECO:0008006" key="4">
    <source>
        <dbReference type="Google" id="ProtNLM"/>
    </source>
</evidence>
<protein>
    <recommendedName>
        <fullName evidence="4">DUF3558 domain-containing protein</fullName>
    </recommendedName>
</protein>
<comment type="caution">
    <text evidence="2">The sequence shown here is derived from an EMBL/GenBank/DDBJ whole genome shotgun (WGS) entry which is preliminary data.</text>
</comment>
<organism evidence="2 3">
    <name type="scientific">Streptomyces sindenensis</name>
    <dbReference type="NCBI Taxonomy" id="67363"/>
    <lineage>
        <taxon>Bacteria</taxon>
        <taxon>Bacillati</taxon>
        <taxon>Actinomycetota</taxon>
        <taxon>Actinomycetes</taxon>
        <taxon>Kitasatosporales</taxon>
        <taxon>Streptomycetaceae</taxon>
        <taxon>Streptomyces</taxon>
    </lineage>
</organism>
<dbReference type="EMBL" id="JBHXOF010000013">
    <property type="protein sequence ID" value="MFD4215335.1"/>
    <property type="molecule type" value="Genomic_DNA"/>
</dbReference>
<proteinExistence type="predicted"/>
<feature type="chain" id="PRO_5045222879" description="DUF3558 domain-containing protein" evidence="1">
    <location>
        <begin position="38"/>
        <end position="362"/>
    </location>
</feature>
<keyword evidence="3" id="KW-1185">Reference proteome</keyword>
<accession>A0ABW6ELU7</accession>
<name>A0ABW6ELU7_9ACTN</name>
<feature type="signal peptide" evidence="1">
    <location>
        <begin position="1"/>
        <end position="37"/>
    </location>
</feature>
<reference evidence="2 3" key="1">
    <citation type="submission" date="2024-09" db="EMBL/GenBank/DDBJ databases">
        <title>The Natural Products Discovery Center: Release of the First 8490 Sequenced Strains for Exploring Actinobacteria Biosynthetic Diversity.</title>
        <authorList>
            <person name="Kalkreuter E."/>
            <person name="Kautsar S.A."/>
            <person name="Yang D."/>
            <person name="Bader C.D."/>
            <person name="Teijaro C.N."/>
            <person name="Fluegel L."/>
            <person name="Davis C.M."/>
            <person name="Simpson J.R."/>
            <person name="Lauterbach L."/>
            <person name="Steele A.D."/>
            <person name="Gui C."/>
            <person name="Meng S."/>
            <person name="Li G."/>
            <person name="Viehrig K."/>
            <person name="Ye F."/>
            <person name="Su P."/>
            <person name="Kiefer A.F."/>
            <person name="Nichols A."/>
            <person name="Cepeda A.J."/>
            <person name="Yan W."/>
            <person name="Fan B."/>
            <person name="Jiang Y."/>
            <person name="Adhikari A."/>
            <person name="Zheng C.-J."/>
            <person name="Schuster L."/>
            <person name="Cowan T.M."/>
            <person name="Smanski M.J."/>
            <person name="Chevrette M.G."/>
            <person name="De Carvalho L.P.S."/>
            <person name="Shen B."/>
        </authorList>
    </citation>
    <scope>NUCLEOTIDE SEQUENCE [LARGE SCALE GENOMIC DNA]</scope>
    <source>
        <strain evidence="2 3">NPDC058546</strain>
    </source>
</reference>
<dbReference type="Proteomes" id="UP001598251">
    <property type="component" value="Unassembled WGS sequence"/>
</dbReference>